<evidence type="ECO:0000256" key="1">
    <source>
        <dbReference type="SAM" id="Phobius"/>
    </source>
</evidence>
<keyword evidence="1" id="KW-0812">Transmembrane</keyword>
<keyword evidence="1" id="KW-0472">Membrane</keyword>
<sequence>MSRRIVLFVLVALLSFACAQNPVLPFPNPTTACQQCANANGAPAQCTAAYNGAPGQFCYKFLSSGVTQACCCPSSAKCAPQTATQNVCQCSSVPAPIATPAVIVKKSISPWVWVGVAVGVLLLVFAIYWCCCRHTDELVEKEPVYVQPAYGQPVYVQQGYSGGDVAAGVAIGAAAGMVGGVAIGAALADGGHGEYHGEGYAVAPAAATEGGFSGGGDFAGDF</sequence>
<keyword evidence="1" id="KW-1133">Transmembrane helix</keyword>
<evidence type="ECO:0000313" key="3">
    <source>
        <dbReference type="EMBL" id="RHY25154.1"/>
    </source>
</evidence>
<reference evidence="3 4" key="1">
    <citation type="submission" date="2018-08" db="EMBL/GenBank/DDBJ databases">
        <title>Aphanomyces genome sequencing and annotation.</title>
        <authorList>
            <person name="Minardi D."/>
            <person name="Oidtmann B."/>
            <person name="Van Der Giezen M."/>
            <person name="Studholme D.J."/>
        </authorList>
    </citation>
    <scope>NUCLEOTIDE SEQUENCE [LARGE SCALE GENOMIC DNA]</scope>
    <source>
        <strain evidence="3 4">NJM0002</strain>
    </source>
</reference>
<keyword evidence="4" id="KW-1185">Reference proteome</keyword>
<dbReference type="PROSITE" id="PS51257">
    <property type="entry name" value="PROKAR_LIPOPROTEIN"/>
    <property type="match status" value="1"/>
</dbReference>
<protein>
    <submittedName>
        <fullName evidence="3">Uncharacterized protein</fullName>
    </submittedName>
</protein>
<evidence type="ECO:0000313" key="4">
    <source>
        <dbReference type="Proteomes" id="UP000285060"/>
    </source>
</evidence>
<feature type="signal peptide" evidence="2">
    <location>
        <begin position="1"/>
        <end position="19"/>
    </location>
</feature>
<comment type="caution">
    <text evidence="3">The sequence shown here is derived from an EMBL/GenBank/DDBJ whole genome shotgun (WGS) entry which is preliminary data.</text>
</comment>
<feature type="chain" id="PRO_5018579030" evidence="2">
    <location>
        <begin position="20"/>
        <end position="222"/>
    </location>
</feature>
<accession>A0A3R6ZK36</accession>
<dbReference type="EMBL" id="QUSY01001380">
    <property type="protein sequence ID" value="RHY25154.1"/>
    <property type="molecule type" value="Genomic_DNA"/>
</dbReference>
<organism evidence="3 4">
    <name type="scientific">Aphanomyces invadans</name>
    <dbReference type="NCBI Taxonomy" id="157072"/>
    <lineage>
        <taxon>Eukaryota</taxon>
        <taxon>Sar</taxon>
        <taxon>Stramenopiles</taxon>
        <taxon>Oomycota</taxon>
        <taxon>Saprolegniomycetes</taxon>
        <taxon>Saprolegniales</taxon>
        <taxon>Verrucalvaceae</taxon>
        <taxon>Aphanomyces</taxon>
    </lineage>
</organism>
<proteinExistence type="predicted"/>
<dbReference type="Proteomes" id="UP000285060">
    <property type="component" value="Unassembled WGS sequence"/>
</dbReference>
<evidence type="ECO:0000256" key="2">
    <source>
        <dbReference type="SAM" id="SignalP"/>
    </source>
</evidence>
<name>A0A3R6ZK36_9STRA</name>
<dbReference type="AlphaFoldDB" id="A0A3R6ZK36"/>
<gene>
    <name evidence="3" type="ORF">DYB32_009963</name>
</gene>
<feature type="transmembrane region" description="Helical" evidence="1">
    <location>
        <begin position="111"/>
        <end position="131"/>
    </location>
</feature>
<keyword evidence="2" id="KW-0732">Signal</keyword>